<accession>A0A0E9SGR5</accession>
<reference evidence="1" key="1">
    <citation type="submission" date="2014-11" db="EMBL/GenBank/DDBJ databases">
        <authorList>
            <person name="Amaro Gonzalez C."/>
        </authorList>
    </citation>
    <scope>NUCLEOTIDE SEQUENCE</scope>
</reference>
<reference evidence="1" key="2">
    <citation type="journal article" date="2015" name="Fish Shellfish Immunol.">
        <title>Early steps in the European eel (Anguilla anguilla)-Vibrio vulnificus interaction in the gills: Role of the RtxA13 toxin.</title>
        <authorList>
            <person name="Callol A."/>
            <person name="Pajuelo D."/>
            <person name="Ebbesson L."/>
            <person name="Teles M."/>
            <person name="MacKenzie S."/>
            <person name="Amaro C."/>
        </authorList>
    </citation>
    <scope>NUCLEOTIDE SEQUENCE</scope>
</reference>
<evidence type="ECO:0000313" key="1">
    <source>
        <dbReference type="EMBL" id="JAH40432.1"/>
    </source>
</evidence>
<sequence length="16" mass="1707">MYILKPPAVTSLSVTS</sequence>
<proteinExistence type="predicted"/>
<protein>
    <submittedName>
        <fullName evidence="1">Uncharacterized protein</fullName>
    </submittedName>
</protein>
<dbReference type="EMBL" id="GBXM01068145">
    <property type="protein sequence ID" value="JAH40432.1"/>
    <property type="molecule type" value="Transcribed_RNA"/>
</dbReference>
<organism evidence="1">
    <name type="scientific">Anguilla anguilla</name>
    <name type="common">European freshwater eel</name>
    <name type="synonym">Muraena anguilla</name>
    <dbReference type="NCBI Taxonomy" id="7936"/>
    <lineage>
        <taxon>Eukaryota</taxon>
        <taxon>Metazoa</taxon>
        <taxon>Chordata</taxon>
        <taxon>Craniata</taxon>
        <taxon>Vertebrata</taxon>
        <taxon>Euteleostomi</taxon>
        <taxon>Actinopterygii</taxon>
        <taxon>Neopterygii</taxon>
        <taxon>Teleostei</taxon>
        <taxon>Anguilliformes</taxon>
        <taxon>Anguillidae</taxon>
        <taxon>Anguilla</taxon>
    </lineage>
</organism>
<name>A0A0E9SGR5_ANGAN</name>
<dbReference type="AlphaFoldDB" id="A0A0E9SGR5"/>